<sequence length="135" mass="16606">MKYFLPFLFLVSIISCSVQKERTGNELNHNGSKNDTIRIANDSLEYEIIIFEPGFHSWLATQRPRGYYNLNYLEQRNRLFVISYNQRVLNSFQFDPKLYPEQINYEYNKDYGYEVNYLLYHYFVYFQEKYRQKLR</sequence>
<keyword evidence="2" id="KW-1185">Reference proteome</keyword>
<organism evidence="1 2">
    <name type="scientific">Psychroflexus salinarum</name>
    <dbReference type="NCBI Taxonomy" id="546024"/>
    <lineage>
        <taxon>Bacteria</taxon>
        <taxon>Pseudomonadati</taxon>
        <taxon>Bacteroidota</taxon>
        <taxon>Flavobacteriia</taxon>
        <taxon>Flavobacteriales</taxon>
        <taxon>Flavobacteriaceae</taxon>
        <taxon>Psychroflexus</taxon>
    </lineage>
</organism>
<name>A0ABW3GNM5_9FLAO</name>
<evidence type="ECO:0000313" key="2">
    <source>
        <dbReference type="Proteomes" id="UP001597049"/>
    </source>
</evidence>
<proteinExistence type="predicted"/>
<accession>A0ABW3GNM5</accession>
<reference evidence="2" key="1">
    <citation type="journal article" date="2019" name="Int. J. Syst. Evol. Microbiol.">
        <title>The Global Catalogue of Microorganisms (GCM) 10K type strain sequencing project: providing services to taxonomists for standard genome sequencing and annotation.</title>
        <authorList>
            <consortium name="The Broad Institute Genomics Platform"/>
            <consortium name="The Broad Institute Genome Sequencing Center for Infectious Disease"/>
            <person name="Wu L."/>
            <person name="Ma J."/>
        </authorList>
    </citation>
    <scope>NUCLEOTIDE SEQUENCE [LARGE SCALE GENOMIC DNA]</scope>
    <source>
        <strain evidence="2">CCUG 56752</strain>
    </source>
</reference>
<evidence type="ECO:0000313" key="1">
    <source>
        <dbReference type="EMBL" id="MFD0932192.1"/>
    </source>
</evidence>
<dbReference type="InterPro" id="IPR046144">
    <property type="entry name" value="DUF6146"/>
</dbReference>
<dbReference type="PROSITE" id="PS51257">
    <property type="entry name" value="PROKAR_LIPOPROTEIN"/>
    <property type="match status" value="1"/>
</dbReference>
<dbReference type="EMBL" id="JBHTIV010000006">
    <property type="protein sequence ID" value="MFD0932192.1"/>
    <property type="molecule type" value="Genomic_DNA"/>
</dbReference>
<dbReference type="Proteomes" id="UP001597049">
    <property type="component" value="Unassembled WGS sequence"/>
</dbReference>
<dbReference type="Pfam" id="PF19643">
    <property type="entry name" value="DUF6146"/>
    <property type="match status" value="1"/>
</dbReference>
<protein>
    <submittedName>
        <fullName evidence="1">DUF6146 family protein</fullName>
    </submittedName>
</protein>
<gene>
    <name evidence="1" type="ORF">ACFQ0R_06195</name>
</gene>
<dbReference type="RefSeq" id="WP_379657523.1">
    <property type="nucleotide sequence ID" value="NZ_JBHTIV010000006.1"/>
</dbReference>
<comment type="caution">
    <text evidence="1">The sequence shown here is derived from an EMBL/GenBank/DDBJ whole genome shotgun (WGS) entry which is preliminary data.</text>
</comment>